<dbReference type="Proteomes" id="UP000006671">
    <property type="component" value="Unassembled WGS sequence"/>
</dbReference>
<name>D2VHY4_NAEGR</name>
<proteinExistence type="predicted"/>
<dbReference type="OrthoDB" id="10690997at2759"/>
<evidence type="ECO:0000256" key="1">
    <source>
        <dbReference type="PROSITE-ProRule" id="PRU00076"/>
    </source>
</evidence>
<dbReference type="PROSITE" id="PS01186">
    <property type="entry name" value="EGF_2"/>
    <property type="match status" value="2"/>
</dbReference>
<dbReference type="KEGG" id="ngr:NAEGRDRAFT_68488"/>
<dbReference type="InterPro" id="IPR000742">
    <property type="entry name" value="EGF"/>
</dbReference>
<keyword evidence="3" id="KW-0472">Membrane</keyword>
<feature type="region of interest" description="Disordered" evidence="2">
    <location>
        <begin position="2014"/>
        <end position="2204"/>
    </location>
</feature>
<feature type="compositionally biased region" description="Polar residues" evidence="2">
    <location>
        <begin position="2103"/>
        <end position="2121"/>
    </location>
</feature>
<dbReference type="InParanoid" id="D2VHY4"/>
<dbReference type="Gene3D" id="2.10.25.10">
    <property type="entry name" value="Laminin"/>
    <property type="match status" value="2"/>
</dbReference>
<feature type="compositionally biased region" description="Low complexity" evidence="2">
    <location>
        <begin position="2014"/>
        <end position="2052"/>
    </location>
</feature>
<evidence type="ECO:0000256" key="2">
    <source>
        <dbReference type="SAM" id="MobiDB-lite"/>
    </source>
</evidence>
<keyword evidence="6" id="KW-1185">Reference proteome</keyword>
<feature type="compositionally biased region" description="Polar residues" evidence="2">
    <location>
        <begin position="1452"/>
        <end position="1468"/>
    </location>
</feature>
<accession>D2VHY4</accession>
<keyword evidence="3" id="KW-0812">Transmembrane</keyword>
<evidence type="ECO:0000259" key="4">
    <source>
        <dbReference type="PROSITE" id="PS50026"/>
    </source>
</evidence>
<feature type="transmembrane region" description="Helical" evidence="3">
    <location>
        <begin position="20"/>
        <end position="41"/>
    </location>
</feature>
<dbReference type="SMART" id="SM00181">
    <property type="entry name" value="EGF"/>
    <property type="match status" value="4"/>
</dbReference>
<dbReference type="GeneID" id="8853076"/>
<feature type="region of interest" description="Disordered" evidence="2">
    <location>
        <begin position="1773"/>
        <end position="1797"/>
    </location>
</feature>
<keyword evidence="1" id="KW-1015">Disulfide bond</keyword>
<feature type="region of interest" description="Disordered" evidence="2">
    <location>
        <begin position="1650"/>
        <end position="1669"/>
    </location>
</feature>
<feature type="compositionally biased region" description="Low complexity" evidence="2">
    <location>
        <begin position="1403"/>
        <end position="1451"/>
    </location>
</feature>
<feature type="compositionally biased region" description="Polar residues" evidence="2">
    <location>
        <begin position="1391"/>
        <end position="1402"/>
    </location>
</feature>
<comment type="caution">
    <text evidence="1">Lacks conserved residue(s) required for the propagation of feature annotation.</text>
</comment>
<gene>
    <name evidence="5" type="ORF">NAEGRDRAFT_68488</name>
</gene>
<dbReference type="VEuPathDB" id="AmoebaDB:NAEGRDRAFT_68488"/>
<organism evidence="6">
    <name type="scientific">Naegleria gruberi</name>
    <name type="common">Amoeba</name>
    <dbReference type="NCBI Taxonomy" id="5762"/>
    <lineage>
        <taxon>Eukaryota</taxon>
        <taxon>Discoba</taxon>
        <taxon>Heterolobosea</taxon>
        <taxon>Tetramitia</taxon>
        <taxon>Eutetramitia</taxon>
        <taxon>Vahlkampfiidae</taxon>
        <taxon>Naegleria</taxon>
    </lineage>
</organism>
<evidence type="ECO:0000313" key="6">
    <source>
        <dbReference type="Proteomes" id="UP000006671"/>
    </source>
</evidence>
<feature type="region of interest" description="Disordered" evidence="2">
    <location>
        <begin position="1828"/>
        <end position="1848"/>
    </location>
</feature>
<feature type="disulfide bond" evidence="1">
    <location>
        <begin position="2279"/>
        <end position="2288"/>
    </location>
</feature>
<feature type="region of interest" description="Disordered" evidence="2">
    <location>
        <begin position="1574"/>
        <end position="1606"/>
    </location>
</feature>
<dbReference type="STRING" id="5762.D2VHY4"/>
<protein>
    <submittedName>
        <fullName evidence="5">Predicted protein</fullName>
    </submittedName>
</protein>
<keyword evidence="1" id="KW-0245">EGF-like domain</keyword>
<feature type="transmembrane region" description="Helical" evidence="3">
    <location>
        <begin position="3070"/>
        <end position="3100"/>
    </location>
</feature>
<feature type="region of interest" description="Disordered" evidence="2">
    <location>
        <begin position="1514"/>
        <end position="1547"/>
    </location>
</feature>
<feature type="compositionally biased region" description="Low complexity" evidence="2">
    <location>
        <begin position="1720"/>
        <end position="1730"/>
    </location>
</feature>
<dbReference type="eggNOG" id="ENOG502SBT6">
    <property type="taxonomic scope" value="Eukaryota"/>
</dbReference>
<dbReference type="EMBL" id="GG738873">
    <property type="protein sequence ID" value="EFC43497.1"/>
    <property type="molecule type" value="Genomic_DNA"/>
</dbReference>
<feature type="compositionally biased region" description="Low complexity" evidence="2">
    <location>
        <begin position="2122"/>
        <end position="2204"/>
    </location>
</feature>
<feature type="compositionally biased region" description="Low complexity" evidence="2">
    <location>
        <begin position="1775"/>
        <end position="1797"/>
    </location>
</feature>
<dbReference type="PROSITE" id="PS00022">
    <property type="entry name" value="EGF_1"/>
    <property type="match status" value="3"/>
</dbReference>
<reference evidence="5 6" key="1">
    <citation type="journal article" date="2010" name="Cell">
        <title>The genome of Naegleria gruberi illuminates early eukaryotic versatility.</title>
        <authorList>
            <person name="Fritz-Laylin L.K."/>
            <person name="Prochnik S.E."/>
            <person name="Ginger M.L."/>
            <person name="Dacks J.B."/>
            <person name="Carpenter M.L."/>
            <person name="Field M.C."/>
            <person name="Kuo A."/>
            <person name="Paredez A."/>
            <person name="Chapman J."/>
            <person name="Pham J."/>
            <person name="Shu S."/>
            <person name="Neupane R."/>
            <person name="Cipriano M."/>
            <person name="Mancuso J."/>
            <person name="Tu H."/>
            <person name="Salamov A."/>
            <person name="Lindquist E."/>
            <person name="Shapiro H."/>
            <person name="Lucas S."/>
            <person name="Grigoriev I.V."/>
            <person name="Cande W.Z."/>
            <person name="Fulton C."/>
            <person name="Rokhsar D.S."/>
            <person name="Dawson S.C."/>
        </authorList>
    </citation>
    <scope>NUCLEOTIDE SEQUENCE [LARGE SCALE GENOMIC DNA]</scope>
    <source>
        <strain evidence="5 6">NEG-M</strain>
    </source>
</reference>
<dbReference type="PROSITE" id="PS50026">
    <property type="entry name" value="EGF_3"/>
    <property type="match status" value="1"/>
</dbReference>
<sequence>MRGDEINSSSRWHANRNGGLLLIIMTLCCLQALMLLGNLSVVEGASTGNIYYKFDLDVQSWIWNRLNYNNGNVESKYLRNDTASNGGIVISSNIDMLNIIKAETFALNFTTSDGDCSVLSNPVLKIDMANFKIVLSLFNGNEWISIESVSGSFNNYLEVTIYQNSVYLNLNGYINSRINSFSSLDSFVNFISNSSMFVIEPHVQIEKLSLILQTSSQKSCFGIFADEPGVCSGKGTCTDQDVCQCENTGDSPDSECKPTSTRSRVGNFCNMKQDGYCYDMLDNKLDYTKETLLMYSYLHDGPFCSNIIDFFNDVSCQSESFRIGQAIYYGVPAHSSYFSVPSSASDSYKGEPVKLYLVDKLTGASFPCENVKLTPGLDNDFSVSLSEDSYCSITDPNIYLLLSGEFTFNFYFSPLSLESAMTLFDYVNRFKVFISSEKFLVVDLSPIAEGKSMVLDPNLKVNSTYQVTITRNQNMDGTDTFETRVYSYQGYLSTNITLSANATVDKVVQSASIGRNFKDGFLWQFIGSLGGLKYSPKYSTPSEIFNKPIVMCFGKESADPTVCSGHGSCTKNDTCNCYKFFKGDKCDYEVTCRGISGNSSLVCSGNGYCDEITEKCKCKTPYYGVSCQIIDTTVVLLGGYIGLKTNFEADLSYTMEPIVINFTTSSSKKTSSSEQKRLSKFKNNPVSYESFKDKLITYQVFKGSLLVTVDQSWASYDLSTQPVFYISSISPIGIWSLQELHLQNYLTTGGPTNSPRSLRLLSNGLQYFVLNLNDNNLLIERFNSDKQKYKSSSISNTLFTPDLIRYGQPIVRSDGTINVYMPIIEEGSNQTILILSLNQYDEKLDFFTISNDPQIIPYFSIFNGTEERIITYSEKGINVYSLSQIFEVRKLATIPWPWEHFSFATERYLLTAFQTDISIGIYYNEFVTVYAFQTSQILFISPSDLSSNEKKSPDLPPPSYYFYDSEKYVIKIPPVANDNTTNCTTFDNTTTNCTYDNTTITNCTTCGNTPIHLDSTNNSSYVDNSKSSNTTTYYNSNGSSNSTGSNGSVICTPDGQFEDFVLNLEKKYNSKFLLTLTIRKISVCGYYFTYKKQNLTELTISRPMPGTTDSFLDKLVKTQKMNDTAIITIDTSLIDEPVPNVFIVNPTSPVPVNVTLTIPTNNATSRILSSGEDFYALVLDGNQLIVYYYLPNDFNVPFRYSYCPGVFTPEQIRYGTPLLRKNGVLEFYMPIIEESKSQVQTIQKLSLTGGSNTVSSFKIANNPNAIPYFFIFDGFDESVVVVNEEGSFFYSVVVNGTSSDTELAMYYNNTKMSLKNSTRVYQTDNAIVISQADGSSILTPSDKLIEPVERKINTVLLPNPKTLYFDDAIYQVKTNESSISKGSNDVDKNSEGSNNQTVSNTASNNSTLGSQNTTSSNSSLSGTSTGSTNCTSSDSTNDTSSNNNTETFSDSGNNDTNSTGESRTTVSNNTAITNNQTLENNSSSYLNSNSSNGIISNSSNISNSTINFNSSTLQNNTDQLGGNTSISSSNNTSLNNQTNISNNQTIFGKNETNSTGIVDTLGSNNTVSNNTAMTNNQTLENNNTVSSNQTSISNNRNDTSNSGLNSTLVMNVTSSTNFKNSTQDSNYTIGINETSTDGLNTSQVVSNLTGSESLNNTSESSTNSTLNQTSNYNETIKNQSGSSNTSLDSATVNSTNTTNVVNETIIQNQTSVQNGSIIYSSNSTNTNNTNQESEGHNSTTIQNGTINSTNSLINVNSSNTINNYTSMSNDTMIQNSTNNNATSNSTINSSYNSSTTNSYSNFTNSTLNNSSNDNTTWNYNSNSTNNHGINSTINQNNSTSNGATNTTNVFNETLNKNQTSVQNGSIIYSSNITNNSNSNGNNSNSTVNNSSNGTFNVTNSHGNSSLLNNSDSSNITSIDNHGINGTINQNNSTSSGNNSIIDTTNSTSNINNGSSHSNQSSVISNSTTESLSNNSSNILNFSNISTNSSTSNITNSNGNYSTITSNSTTINTSNGTFTNSNNTSQNSSNLSSNVLNNSTSNYDTSNSTNETNYGSNSTILVSNNTSSQTNNSTISNSMNNSYPSVSNSSNSNTNSSNNSNNSTIDDSSPTGNNSSQVNGTTSMSDNSTLSHNSSNSSNNTTESNNGFNNSINSTSSNNGSNTSQSSNNSTSSSNASNSTIDSNHFTPNETLNTTTPTSNSGNNDPTAPSIPKTYCFGVEQTSNLTCFGNGICISNDTCSCLENYIGLNCSIPVCFGTPGINSSVCGGNGKCIEGNLCKCHDGFTGQLCQYQTTTELCKGSFVPAEQITVIDSNIYLQKSLMDTVCGKSLILQSTTLLEGIPSNVTNSNLLKYYTITTDVNTESGDKFLTFDTLLYKSKIPNSLIIWKIDKFSNATQMIIPIINTMDNATYGLVKIIDNPNGDLLGITLKDNSTNVTILEIDTSSKEANISSVFDKGPISFTDIDKGNQVFNPSTNTTTFTFFKEGTSNSSLLVSVNIEAPNETPKEIVIPQSTQKYFTLVLYDHPDQYLLSSDQQTTTISTIVPDIDSSSPEFNELASDSNFVVNKNDLVVLTKDTEKITVTNVNTDVSLIIAVSQLTPDSSVFDQSTQLTKFQPIAYINNDQSEATVLSIRKIYPLYVPVTGSIPIYLEGNYVLPGTRPYLILKYDPLNLILARLPVQTSGSRTRTTFKPFVNAKDLISNFPQDLVMKDSFKVSVQIELISETSDPIPISTDTELTLYRFDLLKVLPKQAYFGDRILAMATFFPPTNNVNLFIRQQYSTEETQIACTVLNSTFCSAKLPLLGTSDSIMNIRAALIQDSISSNYDTKLFIRYVDPEVVKVTSLDKFDTSISPPEDIPDQDTTPPIIQRQETTETVQPPLIIKMNIGKLNKSKCTDKPIRQVVASSDLHDISNIVSLDFKLSPFSNIENGNLIEFWISKKNNGTFFGGLSFENGKQVLSGGELSSGMKSSASCLFSSGVSYRISMKLTEKGTKWELKNINLDMIDCSLNFVSDNSKILAKPTGYQFGIGQAFSCAQLLSGISQIPELTVSSMMEVCVTCAKSDFSLTQIDYLPYIVGGSIGLLLVVAFCATLVAGVGWYFIRRKKKNNVGKYVFYDNNTSRDSTLQDLFEKINTNSSIDSTPTTTTEDFNMDAEEDDIGDFITRGVSYNTWV</sequence>
<evidence type="ECO:0000313" key="5">
    <source>
        <dbReference type="EMBL" id="EFC43497.1"/>
    </source>
</evidence>
<dbReference type="RefSeq" id="XP_002676241.1">
    <property type="nucleotide sequence ID" value="XM_002676195.1"/>
</dbReference>
<feature type="region of interest" description="Disordered" evidence="2">
    <location>
        <begin position="1378"/>
        <end position="1468"/>
    </location>
</feature>
<feature type="domain" description="EGF-like" evidence="4">
    <location>
        <begin position="2250"/>
        <end position="2289"/>
    </location>
</feature>
<feature type="compositionally biased region" description="Low complexity" evidence="2">
    <location>
        <begin position="2062"/>
        <end position="2102"/>
    </location>
</feature>
<keyword evidence="3" id="KW-1133">Transmembrane helix</keyword>
<evidence type="ECO:0000256" key="3">
    <source>
        <dbReference type="SAM" id="Phobius"/>
    </source>
</evidence>
<feature type="compositionally biased region" description="Low complexity" evidence="2">
    <location>
        <begin position="1520"/>
        <end position="1545"/>
    </location>
</feature>
<feature type="region of interest" description="Disordered" evidence="2">
    <location>
        <begin position="1717"/>
        <end position="1742"/>
    </location>
</feature>
<feature type="region of interest" description="Disordered" evidence="2">
    <location>
        <begin position="1926"/>
        <end position="1973"/>
    </location>
</feature>
<feature type="region of interest" description="Disordered" evidence="2">
    <location>
        <begin position="1875"/>
        <end position="1913"/>
    </location>
</feature>